<gene>
    <name evidence="2" type="ORF">J2Z66_006879</name>
</gene>
<comment type="caution">
    <text evidence="2">The sequence shown here is derived from an EMBL/GenBank/DDBJ whole genome shotgun (WGS) entry which is preliminary data.</text>
</comment>
<proteinExistence type="predicted"/>
<reference evidence="2 3" key="1">
    <citation type="submission" date="2021-03" db="EMBL/GenBank/DDBJ databases">
        <title>Genomic Encyclopedia of Type Strains, Phase IV (KMG-IV): sequencing the most valuable type-strain genomes for metagenomic binning, comparative biology and taxonomic classification.</title>
        <authorList>
            <person name="Goeker M."/>
        </authorList>
    </citation>
    <scope>NUCLEOTIDE SEQUENCE [LARGE SCALE GENOMIC DNA]</scope>
    <source>
        <strain evidence="2 3">DSM 26048</strain>
    </source>
</reference>
<evidence type="ECO:0000256" key="1">
    <source>
        <dbReference type="SAM" id="Phobius"/>
    </source>
</evidence>
<keyword evidence="3" id="KW-1185">Reference proteome</keyword>
<organism evidence="2 3">
    <name type="scientific">Paenibacillus eucommiae</name>
    <dbReference type="NCBI Taxonomy" id="1355755"/>
    <lineage>
        <taxon>Bacteria</taxon>
        <taxon>Bacillati</taxon>
        <taxon>Bacillota</taxon>
        <taxon>Bacilli</taxon>
        <taxon>Bacillales</taxon>
        <taxon>Paenibacillaceae</taxon>
        <taxon>Paenibacillus</taxon>
    </lineage>
</organism>
<evidence type="ECO:0000313" key="2">
    <source>
        <dbReference type="EMBL" id="MBP1995237.1"/>
    </source>
</evidence>
<feature type="transmembrane region" description="Helical" evidence="1">
    <location>
        <begin position="7"/>
        <end position="28"/>
    </location>
</feature>
<dbReference type="Proteomes" id="UP001519287">
    <property type="component" value="Unassembled WGS sequence"/>
</dbReference>
<accession>A0ABS4J5Z1</accession>
<name>A0ABS4J5Z1_9BACL</name>
<keyword evidence="1" id="KW-0472">Membrane</keyword>
<protein>
    <recommendedName>
        <fullName evidence="4">DUF4044 domain-containing protein</fullName>
    </recommendedName>
</protein>
<evidence type="ECO:0000313" key="3">
    <source>
        <dbReference type="Proteomes" id="UP001519287"/>
    </source>
</evidence>
<keyword evidence="1" id="KW-1133">Transmembrane helix</keyword>
<keyword evidence="1" id="KW-0812">Transmembrane</keyword>
<sequence>MERKQKVRLAIMLAIMGVFLVLCGLYQLTLH</sequence>
<dbReference type="EMBL" id="JAGGLB010000032">
    <property type="protein sequence ID" value="MBP1995237.1"/>
    <property type="molecule type" value="Genomic_DNA"/>
</dbReference>
<evidence type="ECO:0008006" key="4">
    <source>
        <dbReference type="Google" id="ProtNLM"/>
    </source>
</evidence>